<feature type="compositionally biased region" description="Polar residues" evidence="4">
    <location>
        <begin position="642"/>
        <end position="675"/>
    </location>
</feature>
<feature type="compositionally biased region" description="Basic and acidic residues" evidence="4">
    <location>
        <begin position="1197"/>
        <end position="1251"/>
    </location>
</feature>
<dbReference type="Pfam" id="PF07894">
    <property type="entry name" value="SACK1"/>
    <property type="match status" value="1"/>
</dbReference>
<feature type="compositionally biased region" description="Basic and acidic residues" evidence="4">
    <location>
        <begin position="339"/>
        <end position="348"/>
    </location>
</feature>
<feature type="compositionally biased region" description="Basic and acidic residues" evidence="4">
    <location>
        <begin position="1297"/>
        <end position="1308"/>
    </location>
</feature>
<feature type="compositionally biased region" description="Polar residues" evidence="4">
    <location>
        <begin position="1340"/>
        <end position="1350"/>
    </location>
</feature>
<dbReference type="GO" id="GO:0007165">
    <property type="term" value="P:signal transduction"/>
    <property type="evidence" value="ECO:0007669"/>
    <property type="project" value="TreeGrafter"/>
</dbReference>
<sequence length="1535" mass="167989">MALSQIQCLDDNNVNPRTHESKPEFFYCEDQRLALEVLLRDGREGFGKYLETRGLRGFLSDPELEVLARTVEPYDPGSELFPEGDEDEPLSLHYWPELSDTSIPQMDLGWPDSDGYRGVTRTTVYTQPPMEGQVHIKEVVRKMIAQAQKVIGVVMDVFTDVDIFRDLLDACFKKKVSVYILLERTALPHFLSMCQRANMHAGHLKNLRVRCTGGADFVTRSCTKISGRMSHRFMFIDGDKAVSGSYSFTWMSSRLDRNLITVITGQAVDGFDRLFRFLYASSSSVNLRKVSLEPEPEPEPVPLPTVVAPPSAAIARKLFNPKYALVAASNPSPTTSVDSPKETEDLGNSKKNRRRKAIEEDAPPLHPGLVDLEKAQLISYLPTWPEPDPSSDVIGFINIRDTTKPTQVHLQRHEMFETSQAIRFSSPIAKEKETLPEVAKPRQLTVNYEDLNKLQPAQNTKTEKLVEDKPQPAQVSVAPGDFKSQKEAPEQKSAASEQKWNPDKDTTEALNTVNILHSSTATSPDVGHNTPHLSTQSNSKTPAPDQTKDCHTTQTFHTNSLKSDSLPETNTNEKEAETVPSLNKKALVMYRTHVLKSENVHTSQLHGLTDLKPNTEEDAKEKTVLSHADSHRQAVNMQPEISSEMTPNTNTPIVHSHISTSSAPATQSVSSASRSENNHTEFTTEHQSTDTIDSVPSTSSSSFLRPLPSSSTASDPPFPSSPSSLSSSLTSAPPIPKPRTVQLVIKDSSISNSHKLPEISVIKKTNTSTAPLVVHSEPAVVQTPPVKEPHTVPELLDQVKPEAQKDTHDIEKPKETPRQKQSATSQETKGKETNGQRDGRAETQPVTRNKLHTQSNGLITGAPKAANVTSQEIIPKDVDSKTLVSSDCKITPKTETATVETDTTAPEKPPTSSDFSTNEKDENVTNCNVNPAHDPDRLSYYKLTPEDIDVSEDVDSVKTPAHIPVSTSQSPCKSNVSAIDGRNTSAADAPDQQGKQARFTPTASLPNAAKHNTDGTFQEQTPKARASAQSLRLYLTETNVPDLRSPTPERESRLLMALVRTPTPDGFPSHASTPDSRTTTPDFRTPTPDSALSTTSEEYYECSDSPYHEPVLDHMGFLKRGTTEDYVGFTLTNAHHASTSGASPACINYSPGAATLGAEGRNTSCSDTPTLTGPTRVSSSSVLVKKVREPEDTSNVKQEDETRRKLNTVERRVERESQGTERRDSEEANRGVDHFTQDSTEVPDKVKEASKRRLVPSQSAAPVDDGVAAGGSTGEGTEPKVFRSTGDLKTEAVSSKGPDKVTSSREKTTSQTALRPSGVERRESLQLTRETEAQKLLHSPSKNQRVQQLDSRAFSPSRPPRAPRPLSATQSLGPRPWATRQLSQPDGKVLHGSLQVLDNTPSPRRSPSRPPPAGAAGSVGSATGRKQVSGSLLPRQPPAAQGRARAGQTQNQTQYPKPQASFLHTHSHLQLQSQTQNQMVPAEEVHGQDEVRAPFSFTFSKLYNLKGLKDKMSKLPTQSKRGSTSSSVQGNKSSS</sequence>
<comment type="similarity">
    <text evidence="2">Belongs to the FAM83 family.</text>
</comment>
<feature type="compositionally biased region" description="Polar residues" evidence="4">
    <location>
        <begin position="1161"/>
        <end position="1176"/>
    </location>
</feature>
<feature type="compositionally biased region" description="Basic and acidic residues" evidence="4">
    <location>
        <begin position="676"/>
        <end position="688"/>
    </location>
</feature>
<feature type="compositionally biased region" description="Polar residues" evidence="4">
    <location>
        <begin position="531"/>
        <end position="541"/>
    </location>
</feature>
<feature type="compositionally biased region" description="Polar residues" evidence="4">
    <location>
        <begin position="993"/>
        <end position="1005"/>
    </location>
</feature>
<organism evidence="6">
    <name type="scientific">Stegastes partitus</name>
    <name type="common">bicolor damselfish</name>
    <dbReference type="NCBI Taxonomy" id="144197"/>
    <lineage>
        <taxon>Eukaryota</taxon>
        <taxon>Metazoa</taxon>
        <taxon>Chordata</taxon>
        <taxon>Craniata</taxon>
        <taxon>Vertebrata</taxon>
        <taxon>Euteleostomi</taxon>
        <taxon>Actinopterygii</taxon>
        <taxon>Neopterygii</taxon>
        <taxon>Teleostei</taxon>
        <taxon>Neoteleostei</taxon>
        <taxon>Acanthomorphata</taxon>
        <taxon>Ovalentaria</taxon>
        <taxon>Pomacentridae</taxon>
        <taxon>Stegastes</taxon>
    </lineage>
</organism>
<protein>
    <submittedName>
        <fullName evidence="6">Family with sequence similarity 83 member G</fullName>
    </submittedName>
    <submittedName>
        <fullName evidence="8">Protein FAM83G</fullName>
    </submittedName>
</protein>
<feature type="compositionally biased region" description="Polar residues" evidence="4">
    <location>
        <begin position="552"/>
        <end position="570"/>
    </location>
</feature>
<keyword evidence="7" id="KW-1185">Reference proteome</keyword>
<feature type="region of interest" description="Disordered" evidence="4">
    <location>
        <begin position="1062"/>
        <end position="1095"/>
    </location>
</feature>
<feature type="compositionally biased region" description="Low complexity" evidence="4">
    <location>
        <begin position="1072"/>
        <end position="1090"/>
    </location>
</feature>
<feature type="region of interest" description="Disordered" evidence="4">
    <location>
        <begin position="780"/>
        <end position="939"/>
    </location>
</feature>
<reference evidence="8" key="2">
    <citation type="submission" date="2025-04" db="UniProtKB">
        <authorList>
            <consortium name="RefSeq"/>
        </authorList>
    </citation>
    <scope>IDENTIFICATION</scope>
</reference>
<feature type="compositionally biased region" description="Polar residues" evidence="4">
    <location>
        <begin position="1515"/>
        <end position="1535"/>
    </location>
</feature>
<feature type="compositionally biased region" description="Basic and acidic residues" evidence="4">
    <location>
        <begin position="1318"/>
        <end position="1335"/>
    </location>
</feature>
<evidence type="ECO:0000256" key="4">
    <source>
        <dbReference type="SAM" id="MobiDB-lite"/>
    </source>
</evidence>
<feature type="compositionally biased region" description="Polar residues" evidence="4">
    <location>
        <begin position="1449"/>
        <end position="1479"/>
    </location>
</feature>
<evidence type="ECO:0000256" key="2">
    <source>
        <dbReference type="ARBA" id="ARBA00006937"/>
    </source>
</evidence>
<keyword evidence="3" id="KW-0963">Cytoplasm</keyword>
<dbReference type="GO" id="GO:0005737">
    <property type="term" value="C:cytoplasm"/>
    <property type="evidence" value="ECO:0007669"/>
    <property type="project" value="UniProtKB-SubCell"/>
</dbReference>
<dbReference type="GeneID" id="103375407"/>
<feature type="compositionally biased region" description="Polar residues" evidence="4">
    <location>
        <begin position="965"/>
        <end position="986"/>
    </location>
</feature>
<gene>
    <name evidence="8" type="primary">fam83g</name>
</gene>
<dbReference type="PANTHER" id="PTHR16181:SF29">
    <property type="entry name" value="PROTEIN FAM83A-RELATED"/>
    <property type="match status" value="1"/>
</dbReference>
<feature type="region of interest" description="Disordered" evidence="4">
    <location>
        <begin position="329"/>
        <end position="367"/>
    </location>
</feature>
<dbReference type="RefSeq" id="XP_008303906.1">
    <property type="nucleotide sequence ID" value="XM_008305684.1"/>
</dbReference>
<feature type="region of interest" description="Disordered" evidence="4">
    <location>
        <begin position="1511"/>
        <end position="1535"/>
    </location>
</feature>
<feature type="compositionally biased region" description="Basic and acidic residues" evidence="4">
    <location>
        <begin position="1277"/>
        <end position="1290"/>
    </location>
</feature>
<dbReference type="GO" id="GO:0019901">
    <property type="term" value="F:protein kinase binding"/>
    <property type="evidence" value="ECO:0007669"/>
    <property type="project" value="TreeGrafter"/>
</dbReference>
<evidence type="ECO:0000313" key="7">
    <source>
        <dbReference type="Proteomes" id="UP000694891"/>
    </source>
</evidence>
<dbReference type="FunFam" id="3.30.870.10:FF:000004">
    <property type="entry name" value="protein FAM83H isoform X2"/>
    <property type="match status" value="1"/>
</dbReference>
<feature type="region of interest" description="Disordered" evidence="4">
    <location>
        <begin position="519"/>
        <end position="580"/>
    </location>
</feature>
<feature type="compositionally biased region" description="Basic and acidic residues" evidence="4">
    <location>
        <begin position="461"/>
        <end position="470"/>
    </location>
</feature>
<feature type="region of interest" description="Disordered" evidence="4">
    <location>
        <begin position="959"/>
        <end position="1028"/>
    </location>
</feature>
<feature type="compositionally biased region" description="Low complexity" evidence="4">
    <location>
        <begin position="689"/>
        <end position="732"/>
    </location>
</feature>
<dbReference type="Gene3D" id="3.30.870.10">
    <property type="entry name" value="Endonuclease Chain A"/>
    <property type="match status" value="1"/>
</dbReference>
<evidence type="ECO:0000256" key="3">
    <source>
        <dbReference type="ARBA" id="ARBA00022490"/>
    </source>
</evidence>
<feature type="domain" description="Scaffolding anchor of CK1" evidence="5">
    <location>
        <begin position="16"/>
        <end position="283"/>
    </location>
</feature>
<feature type="region of interest" description="Disordered" evidence="4">
    <location>
        <begin position="642"/>
        <end position="737"/>
    </location>
</feature>
<dbReference type="SUPFAM" id="SSF56024">
    <property type="entry name" value="Phospholipase D/nuclease"/>
    <property type="match status" value="1"/>
</dbReference>
<evidence type="ECO:0000259" key="5">
    <source>
        <dbReference type="Pfam" id="PF07894"/>
    </source>
</evidence>
<dbReference type="GeneTree" id="ENSGT00940000157932"/>
<dbReference type="STRING" id="144197.ENSSPAP00000015362"/>
<evidence type="ECO:0000313" key="6">
    <source>
        <dbReference type="Ensembl" id="ENSSPAP00000015362.1"/>
    </source>
</evidence>
<name>A0A3B5AP99_9TELE</name>
<dbReference type="InterPro" id="IPR012461">
    <property type="entry name" value="SACK1"/>
</dbReference>
<dbReference type="OrthoDB" id="6103632at2759"/>
<evidence type="ECO:0000256" key="1">
    <source>
        <dbReference type="ARBA" id="ARBA00004496"/>
    </source>
</evidence>
<reference evidence="6" key="1">
    <citation type="submission" date="2023-09" db="UniProtKB">
        <authorList>
            <consortium name="Ensembl"/>
        </authorList>
    </citation>
    <scope>IDENTIFICATION</scope>
</reference>
<dbReference type="Proteomes" id="UP000694891">
    <property type="component" value="Unplaced"/>
</dbReference>
<feature type="region of interest" description="Disordered" evidence="4">
    <location>
        <begin position="1158"/>
        <end position="1487"/>
    </location>
</feature>
<dbReference type="InterPro" id="IPR050944">
    <property type="entry name" value="FAM83"/>
</dbReference>
<dbReference type="Ensembl" id="ENSSPAT00000015611.1">
    <property type="protein sequence ID" value="ENSSPAP00000015362.1"/>
    <property type="gene ID" value="ENSSPAG00000011582.1"/>
</dbReference>
<feature type="compositionally biased region" description="Basic and acidic residues" evidence="4">
    <location>
        <begin position="828"/>
        <end position="841"/>
    </location>
</feature>
<feature type="compositionally biased region" description="Basic and acidic residues" evidence="4">
    <location>
        <begin position="787"/>
        <end position="818"/>
    </location>
</feature>
<dbReference type="PANTHER" id="PTHR16181">
    <property type="entry name" value="PROTEIN FAM83A-RELATED"/>
    <property type="match status" value="1"/>
</dbReference>
<feature type="compositionally biased region" description="Low complexity" evidence="4">
    <location>
        <begin position="891"/>
        <end position="906"/>
    </location>
</feature>
<feature type="region of interest" description="Disordered" evidence="4">
    <location>
        <begin position="449"/>
        <end position="504"/>
    </location>
</feature>
<comment type="subcellular location">
    <subcellularLocation>
        <location evidence="1">Cytoplasm</location>
    </subcellularLocation>
</comment>
<evidence type="ECO:0000313" key="8">
    <source>
        <dbReference type="RefSeq" id="XP_008303906.1"/>
    </source>
</evidence>
<feature type="compositionally biased region" description="Polar residues" evidence="4">
    <location>
        <begin position="329"/>
        <end position="338"/>
    </location>
</feature>
<feature type="compositionally biased region" description="Low complexity" evidence="4">
    <location>
        <begin position="1414"/>
        <end position="1425"/>
    </location>
</feature>
<feature type="compositionally biased region" description="Low complexity" evidence="4">
    <location>
        <begin position="1438"/>
        <end position="1448"/>
    </location>
</feature>
<proteinExistence type="inferred from homology"/>
<feature type="compositionally biased region" description="Polar residues" evidence="4">
    <location>
        <begin position="844"/>
        <end position="858"/>
    </location>
</feature>
<accession>A0A3B5AP99</accession>